<feature type="compositionally biased region" description="Low complexity" evidence="1">
    <location>
        <begin position="17"/>
        <end position="34"/>
    </location>
</feature>
<keyword evidence="3" id="KW-1185">Reference proteome</keyword>
<gene>
    <name evidence="2" type="ORF">E2L05_14475</name>
</gene>
<evidence type="ECO:0000313" key="2">
    <source>
        <dbReference type="EMBL" id="TDL85814.1"/>
    </source>
</evidence>
<comment type="caution">
    <text evidence="2">The sequence shown here is derived from an EMBL/GenBank/DDBJ whole genome shotgun (WGS) entry which is preliminary data.</text>
</comment>
<evidence type="ECO:0000256" key="1">
    <source>
        <dbReference type="SAM" id="MobiDB-lite"/>
    </source>
</evidence>
<dbReference type="EMBL" id="SMZO01000038">
    <property type="protein sequence ID" value="TDL85814.1"/>
    <property type="molecule type" value="Genomic_DNA"/>
</dbReference>
<protein>
    <submittedName>
        <fullName evidence="2">Uncharacterized protein</fullName>
    </submittedName>
</protein>
<proteinExistence type="predicted"/>
<dbReference type="Proteomes" id="UP000294562">
    <property type="component" value="Unassembled WGS sequence"/>
</dbReference>
<evidence type="ECO:0000313" key="3">
    <source>
        <dbReference type="Proteomes" id="UP000294562"/>
    </source>
</evidence>
<accession>A0A4R6AQT4</accession>
<name>A0A4R6AQT4_9RHOB</name>
<organism evidence="2 3">
    <name type="scientific">Meridianimarinicoccus aquatilis</name>
    <dbReference type="NCBI Taxonomy" id="2552766"/>
    <lineage>
        <taxon>Bacteria</taxon>
        <taxon>Pseudomonadati</taxon>
        <taxon>Pseudomonadota</taxon>
        <taxon>Alphaproteobacteria</taxon>
        <taxon>Rhodobacterales</taxon>
        <taxon>Paracoccaceae</taxon>
        <taxon>Meridianimarinicoccus</taxon>
    </lineage>
</organism>
<dbReference type="AlphaFoldDB" id="A0A4R6AQT4"/>
<dbReference type="OrthoDB" id="7746100at2"/>
<dbReference type="RefSeq" id="WP_133343619.1">
    <property type="nucleotide sequence ID" value="NZ_SMZO01000038.1"/>
</dbReference>
<reference evidence="2 3" key="1">
    <citation type="submission" date="2019-03" db="EMBL/GenBank/DDBJ databases">
        <title>Rhodobacteraceae bacterium SM1902, a new member of the family Rhodobacteraceae isolated from Yantai.</title>
        <authorList>
            <person name="Sun Y."/>
        </authorList>
    </citation>
    <scope>NUCLEOTIDE SEQUENCE [LARGE SCALE GENOMIC DNA]</scope>
    <source>
        <strain evidence="2 3">SM1902</strain>
    </source>
</reference>
<sequence>MTRWLAAAREAERGGAEPESPAPEGVSSVLSVVSEGARGDARPVTPPFAHGTGDRPRTWTGRIVSLDDWRTLTEWERHGPNGRRWCGIARQWKDSR</sequence>
<feature type="region of interest" description="Disordered" evidence="1">
    <location>
        <begin position="1"/>
        <end position="57"/>
    </location>
</feature>